<name>A0A345T221_9ACTN</name>
<reference evidence="3" key="1">
    <citation type="submission" date="2018-07" db="EMBL/GenBank/DDBJ databases">
        <title>Streptacidiphilus bronchialis DSM 106435 chromosome.</title>
        <authorList>
            <person name="Batra D."/>
            <person name="Gulvik C.A."/>
        </authorList>
    </citation>
    <scope>NUCLEOTIDE SEQUENCE [LARGE SCALE GENOMIC DNA]</scope>
    <source>
        <strain evidence="3">DSM 106435</strain>
    </source>
</reference>
<keyword evidence="3" id="KW-1185">Reference proteome</keyword>
<evidence type="ECO:0000313" key="3">
    <source>
        <dbReference type="Proteomes" id="UP000249340"/>
    </source>
</evidence>
<dbReference type="InterPro" id="IPR038740">
    <property type="entry name" value="BioF2-like_GNAT_dom"/>
</dbReference>
<dbReference type="SUPFAM" id="SSF55729">
    <property type="entry name" value="Acyl-CoA N-acyltransferases (Nat)"/>
    <property type="match status" value="1"/>
</dbReference>
<dbReference type="OrthoDB" id="3452668at2"/>
<keyword evidence="2" id="KW-0808">Transferase</keyword>
<dbReference type="GO" id="GO:0016740">
    <property type="term" value="F:transferase activity"/>
    <property type="evidence" value="ECO:0007669"/>
    <property type="project" value="UniProtKB-KW"/>
</dbReference>
<proteinExistence type="predicted"/>
<dbReference type="KEGG" id="stri:C7M71_024110"/>
<dbReference type="RefSeq" id="WP_111494099.1">
    <property type="nucleotide sequence ID" value="NZ_CP031264.1"/>
</dbReference>
<organism evidence="2 3">
    <name type="scientific">Peterkaempfera bronchialis</name>
    <dbReference type="NCBI Taxonomy" id="2126346"/>
    <lineage>
        <taxon>Bacteria</taxon>
        <taxon>Bacillati</taxon>
        <taxon>Actinomycetota</taxon>
        <taxon>Actinomycetes</taxon>
        <taxon>Kitasatosporales</taxon>
        <taxon>Streptomycetaceae</taxon>
        <taxon>Peterkaempfera</taxon>
    </lineage>
</organism>
<dbReference type="AlphaFoldDB" id="A0A345T221"/>
<evidence type="ECO:0000259" key="1">
    <source>
        <dbReference type="Pfam" id="PF13480"/>
    </source>
</evidence>
<accession>A0A345T221</accession>
<evidence type="ECO:0000313" key="2">
    <source>
        <dbReference type="EMBL" id="AXI80026.1"/>
    </source>
</evidence>
<gene>
    <name evidence="2" type="ORF">C7M71_024110</name>
</gene>
<sequence length="380" mass="42024">MTEEHWSAEVRRDDGALRQLAAEWDDLAARCRTATSFQSAAWLTSWWHAYGSPGRLRLLLVRRDGRLVAGAALTVRYRPYPVLVPVGAGLSDYADVLLDDACADRAAAELAAILPAHRAWAVADLREVRPDGAAQRLLAHWPGRRGRLPDSVCQHLPALPMEELLRRLPGRTAQRSRVKQRKLAEAGVAVRETPVGEVPEAVGALLRLHALQWRGRGATPEHLGERFALHLREAVHGMVAAGRASVQEYRLDGELVAVNVLLLSPRLAGLYLYGAHPSLRRRLDIAGLLFGESLARTLRDGVPVLSLLRGSEPYKQRWRPDQDRNQRLVFGGGRFAPAAVLHLGAVRLRAAAVRTARVRLPWLARVRTRLRELRSAAAGD</sequence>
<feature type="domain" description="BioF2-like acetyltransferase" evidence="1">
    <location>
        <begin position="172"/>
        <end position="316"/>
    </location>
</feature>
<dbReference type="Proteomes" id="UP000249340">
    <property type="component" value="Chromosome"/>
</dbReference>
<dbReference type="EMBL" id="CP031264">
    <property type="protein sequence ID" value="AXI80026.1"/>
    <property type="molecule type" value="Genomic_DNA"/>
</dbReference>
<protein>
    <submittedName>
        <fullName evidence="2">GNAT family N-acetyltransferase</fullName>
    </submittedName>
</protein>
<dbReference type="Pfam" id="PF13480">
    <property type="entry name" value="Acetyltransf_6"/>
    <property type="match status" value="1"/>
</dbReference>
<dbReference type="InterPro" id="IPR016181">
    <property type="entry name" value="Acyl_CoA_acyltransferase"/>
</dbReference>